<evidence type="ECO:0000313" key="9">
    <source>
        <dbReference type="Proteomes" id="UP001652431"/>
    </source>
</evidence>
<protein>
    <submittedName>
        <fullName evidence="8">Site-specific DNA-methyltransferase</fullName>
    </submittedName>
</protein>
<dbReference type="PROSITE" id="PS00092">
    <property type="entry name" value="N6_MTASE"/>
    <property type="match status" value="1"/>
</dbReference>
<dbReference type="Pfam" id="PF02195">
    <property type="entry name" value="ParB_N"/>
    <property type="match status" value="1"/>
</dbReference>
<evidence type="ECO:0000256" key="1">
    <source>
        <dbReference type="ARBA" id="ARBA00006594"/>
    </source>
</evidence>
<dbReference type="Proteomes" id="UP001652431">
    <property type="component" value="Unassembled WGS sequence"/>
</dbReference>
<keyword evidence="9" id="KW-1185">Reference proteome</keyword>
<keyword evidence="2" id="KW-0489">Methyltransferase</keyword>
<dbReference type="SUPFAM" id="SSF110849">
    <property type="entry name" value="ParB/Sulfiredoxin"/>
    <property type="match status" value="1"/>
</dbReference>
<organism evidence="8 9">
    <name type="scientific">Dorea acetigenes</name>
    <dbReference type="NCBI Taxonomy" id="2981787"/>
    <lineage>
        <taxon>Bacteria</taxon>
        <taxon>Bacillati</taxon>
        <taxon>Bacillota</taxon>
        <taxon>Clostridia</taxon>
        <taxon>Lachnospirales</taxon>
        <taxon>Lachnospiraceae</taxon>
        <taxon>Dorea</taxon>
    </lineage>
</organism>
<keyword evidence="4" id="KW-0949">S-adenosyl-L-methionine</keyword>
<keyword evidence="5" id="KW-0680">Restriction system</keyword>
<accession>A0ABT2RNC9</accession>
<dbReference type="PRINTS" id="PR00506">
    <property type="entry name" value="D21N6MTFRASE"/>
</dbReference>
<dbReference type="PIRSF" id="PIRSF036758">
    <property type="entry name" value="Aden_M_ParB"/>
    <property type="match status" value="1"/>
</dbReference>
<evidence type="ECO:0000256" key="4">
    <source>
        <dbReference type="ARBA" id="ARBA00022691"/>
    </source>
</evidence>
<dbReference type="InterPro" id="IPR015840">
    <property type="entry name" value="DNA_MeTrfase_ParB"/>
</dbReference>
<dbReference type="InterPro" id="IPR002052">
    <property type="entry name" value="DNA_methylase_N6_adenine_CS"/>
</dbReference>
<dbReference type="SMART" id="SM00470">
    <property type="entry name" value="ParB"/>
    <property type="match status" value="1"/>
</dbReference>
<name>A0ABT2RNC9_9FIRM</name>
<gene>
    <name evidence="8" type="ORF">OCV99_09610</name>
</gene>
<sequence length="445" mass="49889">MQKTAQLKVLPVGVLRPAAYNPRKKLKPGDKEYEKIKNSIMEFGFADPLVVNSDMTIVGGHQRLAVAMELGYTEVPCAVVDVDKVREKALNIALNKITGAWDDSLLADLLKDLEDSEFDLGKTGFEPPEISEIFNNVHDKNVQEDDFDTEKAAEAEAFVEPGDIWILGRHRLMCGDSTKPEDVAVLMDGKKANLCITDPPYNCSYEGGTGMTIMNDQWTDGEKFYQFLLDAFRNVYENLTDGGAVYIFHSDAEKVNFFNATVAAGFHYSTTCIWVKNALVIGRMDYQMRHEPVIYAFKDTARHNFYGDRKQTTIWEFDRPTKSKLHPTSKPLPLIAYPMRNSSQANGIVLDLFGGSGSTLMAAEQLDRIACLMELDPKYASAIVRRYAAYKGETVDITVIRNGQKLRCDEIYILENEDFSFKEGSVDEKQKGCKKKAGRENGASV</sequence>
<dbReference type="Pfam" id="PF01555">
    <property type="entry name" value="N6_N4_Mtase"/>
    <property type="match status" value="1"/>
</dbReference>
<dbReference type="InterPro" id="IPR029063">
    <property type="entry name" value="SAM-dependent_MTases_sf"/>
</dbReference>
<evidence type="ECO:0000256" key="6">
    <source>
        <dbReference type="SAM" id="MobiDB-lite"/>
    </source>
</evidence>
<feature type="domain" description="ParB-like N-terminal" evidence="7">
    <location>
        <begin position="8"/>
        <end position="96"/>
    </location>
</feature>
<dbReference type="InterPro" id="IPR036086">
    <property type="entry name" value="ParB/Sulfiredoxin_sf"/>
</dbReference>
<evidence type="ECO:0000256" key="3">
    <source>
        <dbReference type="ARBA" id="ARBA00022679"/>
    </source>
</evidence>
<evidence type="ECO:0000313" key="8">
    <source>
        <dbReference type="EMBL" id="MCU6686796.1"/>
    </source>
</evidence>
<feature type="region of interest" description="Disordered" evidence="6">
    <location>
        <begin position="424"/>
        <end position="445"/>
    </location>
</feature>
<evidence type="ECO:0000256" key="5">
    <source>
        <dbReference type="ARBA" id="ARBA00022747"/>
    </source>
</evidence>
<dbReference type="InterPro" id="IPR002941">
    <property type="entry name" value="DNA_methylase_N4/N6"/>
</dbReference>
<reference evidence="8 9" key="1">
    <citation type="journal article" date="2021" name="ISME Commun">
        <title>Automated analysis of genomic sequences facilitates high-throughput and comprehensive description of bacteria.</title>
        <authorList>
            <person name="Hitch T.C.A."/>
        </authorList>
    </citation>
    <scope>NUCLEOTIDE SEQUENCE [LARGE SCALE GENOMIC DNA]</scope>
    <source>
        <strain evidence="8 9">Sanger_03</strain>
    </source>
</reference>
<keyword evidence="3" id="KW-0808">Transferase</keyword>
<evidence type="ECO:0000259" key="7">
    <source>
        <dbReference type="SMART" id="SM00470"/>
    </source>
</evidence>
<dbReference type="RefSeq" id="WP_158370128.1">
    <property type="nucleotide sequence ID" value="NZ_JAOQJU010000010.1"/>
</dbReference>
<dbReference type="InterPro" id="IPR003115">
    <property type="entry name" value="ParB_N"/>
</dbReference>
<dbReference type="CDD" id="cd16401">
    <property type="entry name" value="ParB_N_like_MT"/>
    <property type="match status" value="1"/>
</dbReference>
<dbReference type="Gene3D" id="3.90.1530.10">
    <property type="entry name" value="Conserved hypothetical protein from pyrococcus furiosus pfu- 392566-001, ParB domain"/>
    <property type="match status" value="1"/>
</dbReference>
<comment type="similarity">
    <text evidence="1">Belongs to the N(4)/N(6)-methyltransferase family.</text>
</comment>
<dbReference type="Gene3D" id="3.40.50.150">
    <property type="entry name" value="Vaccinia Virus protein VP39"/>
    <property type="match status" value="1"/>
</dbReference>
<dbReference type="SUPFAM" id="SSF53335">
    <property type="entry name" value="S-adenosyl-L-methionine-dependent methyltransferases"/>
    <property type="match status" value="1"/>
</dbReference>
<dbReference type="InterPro" id="IPR002295">
    <property type="entry name" value="N4/N6-MTase_EcoPI_Mod-like"/>
</dbReference>
<comment type="caution">
    <text evidence="8">The sequence shown here is derived from an EMBL/GenBank/DDBJ whole genome shotgun (WGS) entry which is preliminary data.</text>
</comment>
<dbReference type="EMBL" id="JAOQJU010000010">
    <property type="protein sequence ID" value="MCU6686796.1"/>
    <property type="molecule type" value="Genomic_DNA"/>
</dbReference>
<evidence type="ECO:0000256" key="2">
    <source>
        <dbReference type="ARBA" id="ARBA00022603"/>
    </source>
</evidence>
<proteinExistence type="inferred from homology"/>